<sequence>MSAFDIMLQQCETQAEKLCFIKIDDNYTNEIDIFNNYFSQLKQIIEHDKSCQAEKKVSKLSKLLKDFIKRIENEQAATKEKINNLNKNRSMVCYGAVKYQFAHRINRRF</sequence>
<organism evidence="1 2">
    <name type="scientific">Mucispirillum schaedleri ASF457</name>
    <dbReference type="NCBI Taxonomy" id="1379858"/>
    <lineage>
        <taxon>Bacteria</taxon>
        <taxon>Pseudomonadati</taxon>
        <taxon>Deferribacterota</taxon>
        <taxon>Deferribacteres</taxon>
        <taxon>Deferribacterales</taxon>
        <taxon>Mucispirillaceae</taxon>
        <taxon>Mucispirillum</taxon>
    </lineage>
</organism>
<reference evidence="1" key="3">
    <citation type="submission" date="2022-06" db="EMBL/GenBank/DDBJ databases">
        <title>Resources to Facilitate Use of the Altered Schaedler Flora (ASF) Mouse Model to Study Microbiome Function.</title>
        <authorList>
            <person name="Proctor A."/>
            <person name="Parvinroo S."/>
            <person name="Richie T."/>
            <person name="Jia X."/>
            <person name="Lee S.T.M."/>
            <person name="Karp P.D."/>
            <person name="Paley S."/>
            <person name="Kostic A.D."/>
            <person name="Pierre J.F."/>
            <person name="Wannemuehler M.J."/>
            <person name="Phillips G.J."/>
        </authorList>
    </citation>
    <scope>NUCLEOTIDE SEQUENCE</scope>
    <source>
        <strain evidence="1">ASF457</strain>
    </source>
</reference>
<protein>
    <submittedName>
        <fullName evidence="1">Uncharacterized protein</fullName>
    </submittedName>
</protein>
<keyword evidence="2" id="KW-1185">Reference proteome</keyword>
<dbReference type="Proteomes" id="UP000017429">
    <property type="component" value="Chromosome"/>
</dbReference>
<reference evidence="1" key="2">
    <citation type="submission" date="2022-05" db="EMBL/GenBank/DDBJ databases">
        <authorList>
            <person name="Proctor A.L."/>
            <person name="Phillips G.J."/>
            <person name="Wannemuehler M.J."/>
        </authorList>
    </citation>
    <scope>NUCLEOTIDE SEQUENCE</scope>
    <source>
        <strain evidence="1">ASF457</strain>
    </source>
</reference>
<proteinExistence type="predicted"/>
<evidence type="ECO:0000313" key="2">
    <source>
        <dbReference type="Proteomes" id="UP000017429"/>
    </source>
</evidence>
<dbReference type="EMBL" id="CP097562">
    <property type="protein sequence ID" value="USF23345.1"/>
    <property type="molecule type" value="Genomic_DNA"/>
</dbReference>
<gene>
    <name evidence="1" type="ORF">N508_000403</name>
</gene>
<reference evidence="1" key="1">
    <citation type="journal article" date="2014" name="Genome Announc.">
        <title>Draft genome sequences of the altered schaedler flora, a defined bacterial community from gnotobiotic mice.</title>
        <authorList>
            <person name="Wannemuehler M.J."/>
            <person name="Overstreet A.M."/>
            <person name="Ward D.V."/>
            <person name="Phillips G.J."/>
        </authorList>
    </citation>
    <scope>NUCLEOTIDE SEQUENCE</scope>
    <source>
        <strain evidence="1">ASF457</strain>
    </source>
</reference>
<evidence type="ECO:0000313" key="1">
    <source>
        <dbReference type="EMBL" id="USF23345.1"/>
    </source>
</evidence>
<accession>V2RIX3</accession>
<name>V2RIX3_9BACT</name>
<dbReference type="AlphaFoldDB" id="V2RIX3"/>
<dbReference type="KEGG" id="msch:N508_000403"/>
<dbReference type="RefSeq" id="WP_023276412.1">
    <property type="nucleotide sequence ID" value="NZ_CP097562.1"/>
</dbReference>